<feature type="transmembrane region" description="Helical" evidence="1">
    <location>
        <begin position="186"/>
        <end position="205"/>
    </location>
</feature>
<keyword evidence="3" id="KW-1185">Reference proteome</keyword>
<evidence type="ECO:0000256" key="1">
    <source>
        <dbReference type="SAM" id="Phobius"/>
    </source>
</evidence>
<gene>
    <name evidence="2" type="ORF">A6048_05915</name>
</gene>
<feature type="transmembrane region" description="Helical" evidence="1">
    <location>
        <begin position="240"/>
        <end position="261"/>
    </location>
</feature>
<feature type="transmembrane region" description="Helical" evidence="1">
    <location>
        <begin position="109"/>
        <end position="128"/>
    </location>
</feature>
<protein>
    <submittedName>
        <fullName evidence="2">Permease</fullName>
    </submittedName>
</protein>
<feature type="transmembrane region" description="Helical" evidence="1">
    <location>
        <begin position="42"/>
        <end position="65"/>
    </location>
</feature>
<keyword evidence="1" id="KW-0472">Membrane</keyword>
<evidence type="ECO:0000313" key="3">
    <source>
        <dbReference type="Proteomes" id="UP000244903"/>
    </source>
</evidence>
<feature type="transmembrane region" description="Helical" evidence="1">
    <location>
        <begin position="157"/>
        <end position="174"/>
    </location>
</feature>
<dbReference type="KEGG" id="dpc:A6048_05915"/>
<organism evidence="2 3">
    <name type="scientific">Dietzia psychralcaliphila</name>
    <dbReference type="NCBI Taxonomy" id="139021"/>
    <lineage>
        <taxon>Bacteria</taxon>
        <taxon>Bacillati</taxon>
        <taxon>Actinomycetota</taxon>
        <taxon>Actinomycetes</taxon>
        <taxon>Mycobacteriales</taxon>
        <taxon>Dietziaceae</taxon>
        <taxon>Dietzia</taxon>
    </lineage>
</organism>
<keyword evidence="1" id="KW-1133">Transmembrane helix</keyword>
<dbReference type="AlphaFoldDB" id="A0AAD0JT53"/>
<feature type="transmembrane region" description="Helical" evidence="1">
    <location>
        <begin position="12"/>
        <end position="30"/>
    </location>
</feature>
<sequence>MDRTGALGDTARGVGAVVVASGLFGGIFYLSGVIDASAEVVFGWRIVVTFACYSLVMLIPSGRVMVRDSWATLTREWWSPLVFGLLCVLVGMQLWLFSWAPLHGHALDASLGFLLLPLALVIGSRAVLKSEVSTWQWMAVGIAAAAVAVNIGVSPSLSWVTFVICTGYPIYFVVRRRVGMDKPMAFGFEVAALTPLGVWLIVSGGQHPSSVAGRLALVSVGVAGAAAMAAYLAASQLLTLPLFGLLGYLEPVLLVAVAFALGETVRGIDTLTFGLLGLALTLLAAEGYRAARRDRRSGAAPRPGSRRATH</sequence>
<keyword evidence="1" id="KW-0812">Transmembrane</keyword>
<dbReference type="SUPFAM" id="SSF103481">
    <property type="entry name" value="Multidrug resistance efflux transporter EmrE"/>
    <property type="match status" value="1"/>
</dbReference>
<reference evidence="2 3" key="1">
    <citation type="submission" date="2016-04" db="EMBL/GenBank/DDBJ databases">
        <title>Complete genome sequence of the haloalkaliphilic hydrocarbon-degrading bacterium Dietzia psychralcaliphila ILA-1T, isolated from a drain of a fish product-processing plant.</title>
        <authorList>
            <person name="Zhao J."/>
            <person name="Hu B."/>
            <person name="Geng S."/>
            <person name="Nie Y."/>
            <person name="Tang Y."/>
        </authorList>
    </citation>
    <scope>NUCLEOTIDE SEQUENCE [LARGE SCALE GENOMIC DNA]</scope>
    <source>
        <strain evidence="2 3">ILA-1</strain>
    </source>
</reference>
<evidence type="ECO:0000313" key="2">
    <source>
        <dbReference type="EMBL" id="AWH95093.1"/>
    </source>
</evidence>
<proteinExistence type="predicted"/>
<dbReference type="EMBL" id="CP015453">
    <property type="protein sequence ID" value="AWH95093.1"/>
    <property type="molecule type" value="Genomic_DNA"/>
</dbReference>
<feature type="transmembrane region" description="Helical" evidence="1">
    <location>
        <begin position="267"/>
        <end position="285"/>
    </location>
</feature>
<dbReference type="InterPro" id="IPR037185">
    <property type="entry name" value="EmrE-like"/>
</dbReference>
<name>A0AAD0JT53_9ACTN</name>
<accession>A0AAD0JT53</accession>
<feature type="transmembrane region" description="Helical" evidence="1">
    <location>
        <begin position="211"/>
        <end position="233"/>
    </location>
</feature>
<dbReference type="Proteomes" id="UP000244903">
    <property type="component" value="Chromosome"/>
</dbReference>
<dbReference type="RefSeq" id="WP_107748225.1">
    <property type="nucleotide sequence ID" value="NZ_CP015453.1"/>
</dbReference>
<feature type="transmembrane region" description="Helical" evidence="1">
    <location>
        <begin position="135"/>
        <end position="151"/>
    </location>
</feature>
<feature type="transmembrane region" description="Helical" evidence="1">
    <location>
        <begin position="77"/>
        <end position="97"/>
    </location>
</feature>